<evidence type="ECO:0000256" key="2">
    <source>
        <dbReference type="ARBA" id="ARBA00022963"/>
    </source>
</evidence>
<proteinExistence type="predicted"/>
<dbReference type="RefSeq" id="XP_016617311.1">
    <property type="nucleotide sequence ID" value="XM_016766153.1"/>
</dbReference>
<dbReference type="EMBL" id="KN846992">
    <property type="protein sequence ID" value="KIW90642.1"/>
    <property type="molecule type" value="Genomic_DNA"/>
</dbReference>
<evidence type="ECO:0000256" key="4">
    <source>
        <dbReference type="PROSITE-ProRule" id="PRU01161"/>
    </source>
</evidence>
<keyword evidence="2" id="KW-0442">Lipid degradation</keyword>
<dbReference type="InterPro" id="IPR016035">
    <property type="entry name" value="Acyl_Trfase/lysoPLipase"/>
</dbReference>
<evidence type="ECO:0000259" key="5">
    <source>
        <dbReference type="PROSITE" id="PS51635"/>
    </source>
</evidence>
<dbReference type="Proteomes" id="UP000053789">
    <property type="component" value="Unassembled WGS sequence"/>
</dbReference>
<gene>
    <name evidence="6" type="ORF">Z519_08425</name>
</gene>
<dbReference type="GeneID" id="27701353"/>
<keyword evidence="3" id="KW-0443">Lipid metabolism</keyword>
<dbReference type="Gene3D" id="3.40.1090.10">
    <property type="entry name" value="Cytosolic phospholipase A2 catalytic domain"/>
    <property type="match status" value="1"/>
</dbReference>
<dbReference type="GO" id="GO:0019369">
    <property type="term" value="P:arachidonate metabolic process"/>
    <property type="evidence" value="ECO:0007669"/>
    <property type="project" value="TreeGrafter"/>
</dbReference>
<reference evidence="6" key="1">
    <citation type="submission" date="2015-01" db="EMBL/GenBank/DDBJ databases">
        <title>The Genome Sequence of Cladophialophora bantiana CBS 173.52.</title>
        <authorList>
            <consortium name="The Broad Institute Genomics Platform"/>
            <person name="Cuomo C."/>
            <person name="de Hoog S."/>
            <person name="Gorbushina A."/>
            <person name="Stielow B."/>
            <person name="Teixiera M."/>
            <person name="Abouelleil A."/>
            <person name="Chapman S.B."/>
            <person name="Priest M."/>
            <person name="Young S.K."/>
            <person name="Wortman J."/>
            <person name="Nusbaum C."/>
            <person name="Birren B."/>
        </authorList>
    </citation>
    <scope>NUCLEOTIDE SEQUENCE [LARGE SCALE GENOMIC DNA]</scope>
    <source>
        <strain evidence="6">CBS 173.52</strain>
    </source>
</reference>
<dbReference type="SUPFAM" id="SSF52151">
    <property type="entry name" value="FabD/lysophospholipase-like"/>
    <property type="match status" value="1"/>
</dbReference>
<dbReference type="PROSITE" id="PS51635">
    <property type="entry name" value="PNPLA"/>
    <property type="match status" value="1"/>
</dbReference>
<organism evidence="6 7">
    <name type="scientific">Cladophialophora bantiana (strain ATCC 10958 / CBS 173.52 / CDC B-1940 / NIH 8579)</name>
    <name type="common">Xylohypha bantiana</name>
    <dbReference type="NCBI Taxonomy" id="1442370"/>
    <lineage>
        <taxon>Eukaryota</taxon>
        <taxon>Fungi</taxon>
        <taxon>Dikarya</taxon>
        <taxon>Ascomycota</taxon>
        <taxon>Pezizomycotina</taxon>
        <taxon>Eurotiomycetes</taxon>
        <taxon>Chaetothyriomycetidae</taxon>
        <taxon>Chaetothyriales</taxon>
        <taxon>Herpotrichiellaceae</taxon>
        <taxon>Cladophialophora</taxon>
    </lineage>
</organism>
<comment type="caution">
    <text evidence="4">Lacks conserved residue(s) required for the propagation of feature annotation.</text>
</comment>
<keyword evidence="1" id="KW-0378">Hydrolase</keyword>
<protein>
    <recommendedName>
        <fullName evidence="5">PNPLA domain-containing protein</fullName>
    </recommendedName>
</protein>
<dbReference type="GO" id="GO:0046486">
    <property type="term" value="P:glycerolipid metabolic process"/>
    <property type="evidence" value="ECO:0007669"/>
    <property type="project" value="UniProtKB-ARBA"/>
</dbReference>
<dbReference type="PANTHER" id="PTHR24185:SF1">
    <property type="entry name" value="CALCIUM-INDEPENDENT PHOSPHOLIPASE A2-GAMMA"/>
    <property type="match status" value="1"/>
</dbReference>
<dbReference type="AlphaFoldDB" id="A0A0D2FVR8"/>
<dbReference type="GO" id="GO:0047499">
    <property type="term" value="F:calcium-independent phospholipase A2 activity"/>
    <property type="evidence" value="ECO:0007669"/>
    <property type="project" value="TreeGrafter"/>
</dbReference>
<keyword evidence="7" id="KW-1185">Reference proteome</keyword>
<dbReference type="GO" id="GO:0016042">
    <property type="term" value="P:lipid catabolic process"/>
    <property type="evidence" value="ECO:0007669"/>
    <property type="project" value="UniProtKB-KW"/>
</dbReference>
<dbReference type="InterPro" id="IPR002641">
    <property type="entry name" value="PNPLA_dom"/>
</dbReference>
<feature type="short sequence motif" description="GXGXXG" evidence="4">
    <location>
        <begin position="14"/>
        <end position="19"/>
    </location>
</feature>
<dbReference type="VEuPathDB" id="FungiDB:Z519_08425"/>
<sequence>MTTSEHIRLLSIDGGGLRGLSAVMVLKHIMAKINHDRADKLQPYEVFDLIGGTGVGGLVALMLGRLHMPLDKVEEAYTDLLGKIFHSSEVVRKLSDHMSRDLDTSYEVAQEVQALSKVEAEFRTDPVKVWLKDLFQRMRWNRDSETELLKDPDLEVPCKTNAEYQQLEFRELKMWEAACATVAAGPGFVPFCDEEDKHLPRHNYTKVPLQWNNPINLLFCEAQELWKDRKFLILSIGTGAAPKRED</sequence>
<feature type="domain" description="PNPLA" evidence="5">
    <location>
        <begin position="10"/>
        <end position="219"/>
    </location>
</feature>
<accession>A0A0D2FVR8</accession>
<evidence type="ECO:0000256" key="3">
    <source>
        <dbReference type="ARBA" id="ARBA00023098"/>
    </source>
</evidence>
<dbReference type="HOGENOM" id="CLU_000288_144_2_1"/>
<dbReference type="OrthoDB" id="4161490at2759"/>
<dbReference type="PANTHER" id="PTHR24185">
    <property type="entry name" value="CALCIUM-INDEPENDENT PHOSPHOLIPASE A2-GAMMA"/>
    <property type="match status" value="1"/>
</dbReference>
<evidence type="ECO:0000313" key="7">
    <source>
        <dbReference type="Proteomes" id="UP000053789"/>
    </source>
</evidence>
<dbReference type="GO" id="GO:0016020">
    <property type="term" value="C:membrane"/>
    <property type="evidence" value="ECO:0007669"/>
    <property type="project" value="TreeGrafter"/>
</dbReference>
<name>A0A0D2FVR8_CLAB1</name>
<evidence type="ECO:0000313" key="6">
    <source>
        <dbReference type="EMBL" id="KIW90642.1"/>
    </source>
</evidence>
<dbReference type="Pfam" id="PF01734">
    <property type="entry name" value="Patatin"/>
    <property type="match status" value="1"/>
</dbReference>
<evidence type="ECO:0000256" key="1">
    <source>
        <dbReference type="ARBA" id="ARBA00022801"/>
    </source>
</evidence>